<accession>A0ABU2F7J4</accession>
<dbReference type="SMART" id="SM00710">
    <property type="entry name" value="PbH1"/>
    <property type="match status" value="3"/>
</dbReference>
<dbReference type="SUPFAM" id="SSF51126">
    <property type="entry name" value="Pectin lyase-like"/>
    <property type="match status" value="2"/>
</dbReference>
<proteinExistence type="predicted"/>
<evidence type="ECO:0000256" key="1">
    <source>
        <dbReference type="SAM" id="MobiDB-lite"/>
    </source>
</evidence>
<organism evidence="2 3">
    <name type="scientific">Haloarcula saliterrae</name>
    <dbReference type="NCBI Taxonomy" id="2950534"/>
    <lineage>
        <taxon>Archaea</taxon>
        <taxon>Methanobacteriati</taxon>
        <taxon>Methanobacteriota</taxon>
        <taxon>Stenosarchaea group</taxon>
        <taxon>Halobacteria</taxon>
        <taxon>Halobacteriales</taxon>
        <taxon>Haloarculaceae</taxon>
        <taxon>Haloarcula</taxon>
    </lineage>
</organism>
<reference evidence="2 3" key="1">
    <citation type="submission" date="2022-06" db="EMBL/GenBank/DDBJ databases">
        <title>Haloarcula sp. a new haloarchaeum isolate from saline soil.</title>
        <authorList>
            <person name="Strakova D."/>
            <person name="Galisteo C."/>
            <person name="Sanchez-Porro C."/>
            <person name="Ventosa A."/>
        </authorList>
    </citation>
    <scope>NUCLEOTIDE SEQUENCE [LARGE SCALE GENOMIC DNA]</scope>
    <source>
        <strain evidence="2 3">S1CR25-12</strain>
    </source>
</reference>
<gene>
    <name evidence="2" type="ORF">NDI56_01915</name>
</gene>
<feature type="region of interest" description="Disordered" evidence="1">
    <location>
        <begin position="30"/>
        <end position="70"/>
    </location>
</feature>
<dbReference type="InterPro" id="IPR011050">
    <property type="entry name" value="Pectin_lyase_fold/virulence"/>
</dbReference>
<dbReference type="PROSITE" id="PS51257">
    <property type="entry name" value="PROKAR_LIPOPROTEIN"/>
    <property type="match status" value="1"/>
</dbReference>
<dbReference type="PANTHER" id="PTHR41339:SF1">
    <property type="entry name" value="SECRETED PROTEIN"/>
    <property type="match status" value="1"/>
</dbReference>
<dbReference type="PANTHER" id="PTHR41339">
    <property type="entry name" value="LIPL48"/>
    <property type="match status" value="1"/>
</dbReference>
<protein>
    <recommendedName>
        <fullName evidence="4">Right-handed parallel beta-helix repeat-containing protein</fullName>
    </recommendedName>
</protein>
<feature type="compositionally biased region" description="Low complexity" evidence="1">
    <location>
        <begin position="30"/>
        <end position="51"/>
    </location>
</feature>
<dbReference type="Proteomes" id="UP001259659">
    <property type="component" value="Unassembled WGS sequence"/>
</dbReference>
<dbReference type="RefSeq" id="WP_310917721.1">
    <property type="nucleotide sequence ID" value="NZ_JAMQON010000001.1"/>
</dbReference>
<dbReference type="EMBL" id="JAMQON010000001">
    <property type="protein sequence ID" value="MDS0258161.1"/>
    <property type="molecule type" value="Genomic_DNA"/>
</dbReference>
<dbReference type="InterPro" id="IPR006626">
    <property type="entry name" value="PbH1"/>
</dbReference>
<evidence type="ECO:0008006" key="4">
    <source>
        <dbReference type="Google" id="ProtNLM"/>
    </source>
</evidence>
<dbReference type="InterPro" id="IPR012334">
    <property type="entry name" value="Pectin_lyas_fold"/>
</dbReference>
<sequence length="643" mass="68070">MTDDTRASVSTRRRYLAMFGSGALSAGLAGCSTTTTSDPTPGTPPSTATADGTGGNTPDAGAVSGDTAGLDPCLRPASDSTCSSPVEVTSGVVDDTVWGGDCDEYLVSRTVRVQNGATLTVEPGTRVVFGQNASLHVDADSALSAVGSCGDPIVFTGEQETRGYWGGVQFDQADRVASELAYCVVEYGGGDEFSRADQPGNLVVTRGARVSVTNSAIREGAGYGVVLDSDVRVDEFGDNVVTANADGAAYAYGQTADSFSAASSYVGNDDDAVVLRGGEIARDDEPTWDAIDVPYRVSTGRGVTVYGHLTVAPGATVEFGQNAWLSMDPQGPGRLTAVGVDPETEQTRPITFTGEQKTRGYWRGIQFRGSDRTENRLQHCVVEYAGSERFSRAEVRANVVVIDDSRVRIADSTVRECDGYGVQIDNSSRADGSIRNTITRNAAGAAYAGGRSARFLHASGTYVGNDEDVVAVRRGELEPGDEHTWNALDVPYRVLAGQGVTVNGHLTVAPGTTVEFGQNAWLSMNREGPGRLTAVGIDPDERTNPITFTGEQKTRGYWRGIQFRGSNRTENRLRNCVVEYAGSEQFSRANSPANIVVLDGSRLFLRDSTVRNSAGYAVDVDADATLEAYNNVYSNNAAGDVLN</sequence>
<dbReference type="PROSITE" id="PS51318">
    <property type="entry name" value="TAT"/>
    <property type="match status" value="1"/>
</dbReference>
<name>A0ABU2F7J4_9EURY</name>
<comment type="caution">
    <text evidence="2">The sequence shown here is derived from an EMBL/GenBank/DDBJ whole genome shotgun (WGS) entry which is preliminary data.</text>
</comment>
<evidence type="ECO:0000313" key="2">
    <source>
        <dbReference type="EMBL" id="MDS0258161.1"/>
    </source>
</evidence>
<dbReference type="Gene3D" id="2.160.20.10">
    <property type="entry name" value="Single-stranded right-handed beta-helix, Pectin lyase-like"/>
    <property type="match status" value="1"/>
</dbReference>
<keyword evidence="3" id="KW-1185">Reference proteome</keyword>
<evidence type="ECO:0000313" key="3">
    <source>
        <dbReference type="Proteomes" id="UP001259659"/>
    </source>
</evidence>
<dbReference type="InterPro" id="IPR006311">
    <property type="entry name" value="TAT_signal"/>
</dbReference>